<reference evidence="1" key="1">
    <citation type="submission" date="2021-05" db="EMBL/GenBank/DDBJ databases">
        <title>Diversity, taxonomy and evolution of archaeal viruses of the class Caudoviricetes.</title>
        <authorList>
            <person name="Liu Y."/>
            <person name="Demina T.A."/>
            <person name="Roux S."/>
            <person name="Aiewsakun P."/>
            <person name="Kazlauskas D."/>
            <person name="Simmonds P."/>
            <person name="Prangishvili D."/>
            <person name="Oksanen H.M."/>
            <person name="Krupovic M."/>
        </authorList>
    </citation>
    <scope>NUCLEOTIDE SEQUENCE</scope>
    <source>
        <strain evidence="1">HRTV-25/14</strain>
    </source>
</reference>
<dbReference type="Proteomes" id="UP000827232">
    <property type="component" value="Segment"/>
</dbReference>
<evidence type="ECO:0000313" key="2">
    <source>
        <dbReference type="Proteomes" id="UP000827232"/>
    </source>
</evidence>
<name>A0AAE9BY95_9CAUD</name>
<dbReference type="EMBL" id="MZ334521">
    <property type="protein sequence ID" value="UBF22659.1"/>
    <property type="molecule type" value="Genomic_DNA"/>
</dbReference>
<organism evidence="1 2">
    <name type="scientific">Halorubrum tailed virus 25</name>
    <dbReference type="NCBI Taxonomy" id="2878006"/>
    <lineage>
        <taxon>Viruses</taxon>
        <taxon>Duplodnaviria</taxon>
        <taxon>Heunggongvirae</taxon>
        <taxon>Uroviricota</taxon>
        <taxon>Caudoviricetes</taxon>
        <taxon>Thumleimavirales</taxon>
        <taxon>Hafunaviridae</taxon>
        <taxon>Laminvirus</taxon>
        <taxon>Laminvirus thailandense</taxon>
        <taxon>Laminvirus HRTV25</taxon>
    </lineage>
</organism>
<sequence length="55" mass="6516">MSDENSEKENYCERHDVNLDALPTGYTRCPYCEMEADREAQLRHQATRDPTLEPW</sequence>
<gene>
    <name evidence="1" type="ORF">HRTV-25_gp78</name>
</gene>
<proteinExistence type="predicted"/>
<protein>
    <submittedName>
        <fullName evidence="1">Uncharacterized protein</fullName>
    </submittedName>
</protein>
<keyword evidence="2" id="KW-1185">Reference proteome</keyword>
<evidence type="ECO:0000313" key="1">
    <source>
        <dbReference type="EMBL" id="UBF22659.1"/>
    </source>
</evidence>
<accession>A0AAE9BY95</accession>